<evidence type="ECO:0000256" key="5">
    <source>
        <dbReference type="SAM" id="Phobius"/>
    </source>
</evidence>
<dbReference type="Proteomes" id="UP000248214">
    <property type="component" value="Unassembled WGS sequence"/>
</dbReference>
<dbReference type="RefSeq" id="WP_110609638.1">
    <property type="nucleotide sequence ID" value="NZ_PDOD01000002.1"/>
</dbReference>
<name>A0A323THA4_9BACI</name>
<comment type="caution">
    <text evidence="6">The sequence shown here is derived from an EMBL/GenBank/DDBJ whole genome shotgun (WGS) entry which is preliminary data.</text>
</comment>
<dbReference type="Pfam" id="PF07457">
    <property type="entry name" value="DUF1516"/>
    <property type="match status" value="1"/>
</dbReference>
<feature type="transmembrane region" description="Helical" evidence="5">
    <location>
        <begin position="71"/>
        <end position="87"/>
    </location>
</feature>
<feature type="transmembrane region" description="Helical" evidence="5">
    <location>
        <begin position="99"/>
        <end position="117"/>
    </location>
</feature>
<evidence type="ECO:0000256" key="4">
    <source>
        <dbReference type="ARBA" id="ARBA00023136"/>
    </source>
</evidence>
<gene>
    <name evidence="6" type="ORF">CR194_10615</name>
</gene>
<accession>A0A323THA4</accession>
<keyword evidence="4 5" id="KW-0472">Membrane</keyword>
<evidence type="ECO:0000313" key="6">
    <source>
        <dbReference type="EMBL" id="PYZ93606.1"/>
    </source>
</evidence>
<keyword evidence="2 5" id="KW-0812">Transmembrane</keyword>
<organism evidence="6 7">
    <name type="scientific">Salipaludibacillus keqinensis</name>
    <dbReference type="NCBI Taxonomy" id="2045207"/>
    <lineage>
        <taxon>Bacteria</taxon>
        <taxon>Bacillati</taxon>
        <taxon>Bacillota</taxon>
        <taxon>Bacilli</taxon>
        <taxon>Bacillales</taxon>
        <taxon>Bacillaceae</taxon>
    </lineage>
</organism>
<evidence type="ECO:0000256" key="2">
    <source>
        <dbReference type="ARBA" id="ARBA00022692"/>
    </source>
</evidence>
<dbReference type="AlphaFoldDB" id="A0A323THA4"/>
<feature type="transmembrane region" description="Helical" evidence="5">
    <location>
        <begin position="12"/>
        <end position="32"/>
    </location>
</feature>
<protein>
    <recommendedName>
        <fullName evidence="8">DUF1516 domain-containing protein</fullName>
    </recommendedName>
</protein>
<evidence type="ECO:0000313" key="7">
    <source>
        <dbReference type="Proteomes" id="UP000248214"/>
    </source>
</evidence>
<keyword evidence="3 5" id="KW-1133">Transmembrane helix</keyword>
<feature type="transmembrane region" description="Helical" evidence="5">
    <location>
        <begin position="44"/>
        <end position="65"/>
    </location>
</feature>
<sequence length="119" mass="14088">MWQYETFIHSHALFWFITMVLFGLTVVFLKTGKRKPAKIIQMTLRVFYILLFVTGGGLIIMNLWWGTVVKGLLAFWLIYVMELISNRMSKNELTVRTSILFWIQFIVSFLAVLYFGYFV</sequence>
<evidence type="ECO:0000256" key="3">
    <source>
        <dbReference type="ARBA" id="ARBA00022989"/>
    </source>
</evidence>
<dbReference type="InterPro" id="IPR010899">
    <property type="entry name" value="UPF0344"/>
</dbReference>
<dbReference type="OrthoDB" id="2365314at2"/>
<keyword evidence="1" id="KW-1003">Cell membrane</keyword>
<keyword evidence="7" id="KW-1185">Reference proteome</keyword>
<dbReference type="EMBL" id="PDOD01000002">
    <property type="protein sequence ID" value="PYZ93606.1"/>
    <property type="molecule type" value="Genomic_DNA"/>
</dbReference>
<evidence type="ECO:0008006" key="8">
    <source>
        <dbReference type="Google" id="ProtNLM"/>
    </source>
</evidence>
<proteinExistence type="predicted"/>
<evidence type="ECO:0000256" key="1">
    <source>
        <dbReference type="ARBA" id="ARBA00022475"/>
    </source>
</evidence>
<reference evidence="6 7" key="1">
    <citation type="submission" date="2017-10" db="EMBL/GenBank/DDBJ databases">
        <title>Bacillus sp. nov., a halophilic bacterium isolated from a Keqin Lake.</title>
        <authorList>
            <person name="Wang H."/>
        </authorList>
    </citation>
    <scope>NUCLEOTIDE SEQUENCE [LARGE SCALE GENOMIC DNA]</scope>
    <source>
        <strain evidence="6 7">KQ-12</strain>
    </source>
</reference>